<dbReference type="Proteomes" id="UP001152300">
    <property type="component" value="Unassembled WGS sequence"/>
</dbReference>
<reference evidence="4" key="1">
    <citation type="submission" date="2022-11" db="EMBL/GenBank/DDBJ databases">
        <title>Genome Resource of Sclerotinia nivalis Strain SnTB1, a Plant Pathogen Isolated from American Ginseng.</title>
        <authorList>
            <person name="Fan S."/>
        </authorList>
    </citation>
    <scope>NUCLEOTIDE SEQUENCE</scope>
    <source>
        <strain evidence="4">SnTB1</strain>
    </source>
</reference>
<dbReference type="Gene3D" id="1.10.1200.10">
    <property type="entry name" value="ACP-like"/>
    <property type="match status" value="1"/>
</dbReference>
<dbReference type="SMART" id="SM00823">
    <property type="entry name" value="PKS_PP"/>
    <property type="match status" value="1"/>
</dbReference>
<evidence type="ECO:0000259" key="3">
    <source>
        <dbReference type="PROSITE" id="PS50075"/>
    </source>
</evidence>
<gene>
    <name evidence="4" type="ORF">OCU04_001575</name>
</gene>
<evidence type="ECO:0000313" key="5">
    <source>
        <dbReference type="Proteomes" id="UP001152300"/>
    </source>
</evidence>
<dbReference type="EMBL" id="JAPEIS010000001">
    <property type="protein sequence ID" value="KAJ8071240.1"/>
    <property type="molecule type" value="Genomic_DNA"/>
</dbReference>
<evidence type="ECO:0000256" key="1">
    <source>
        <dbReference type="ARBA" id="ARBA00022450"/>
    </source>
</evidence>
<dbReference type="OrthoDB" id="329835at2759"/>
<dbReference type="GO" id="GO:0006633">
    <property type="term" value="P:fatty acid biosynthetic process"/>
    <property type="evidence" value="ECO:0007669"/>
    <property type="project" value="TreeGrafter"/>
</dbReference>
<dbReference type="SMART" id="SM00822">
    <property type="entry name" value="PKS_KR"/>
    <property type="match status" value="1"/>
</dbReference>
<dbReference type="GO" id="GO:0031177">
    <property type="term" value="F:phosphopantetheine binding"/>
    <property type="evidence" value="ECO:0007669"/>
    <property type="project" value="InterPro"/>
</dbReference>
<dbReference type="GO" id="GO:0004312">
    <property type="term" value="F:fatty acid synthase activity"/>
    <property type="evidence" value="ECO:0007669"/>
    <property type="project" value="TreeGrafter"/>
</dbReference>
<sequence length="377" mass="40064">MIAGGFGGLARSLARWLASRGAKNLLLLSRSGPRIGPAQELIKDLQSQGVRVECPKCDVNSSEQLLEVLQTYKKLLPPIKGCFQGSMVLQDSAFEQMSYHQWCTSIKPRVQGSWNLHSLLPKGMDFFILLSSVTGVVGTGGQANYAAGNTFMDALAHARLAAGEKAVSLDLGWIESAGTVAENKDVEKGLDSAGFLIPISQVSLCGILDYYCNPARDINELNCQTVVGIATPGYAKAKGKDFPPILKRSLWRALTIGGSQDSSASGPATANKQLDYAELLSKAKSLPEAVEIVEAGLLKKLSSALGIPADSIDTAKPIHVYGVDSLLAVSLRGWLKKEFRSNISVFDIIGNSSLGAVSGMVANKSQWFCGAIDGATM</sequence>
<dbReference type="PROSITE" id="PS50075">
    <property type="entry name" value="CARRIER"/>
    <property type="match status" value="1"/>
</dbReference>
<keyword evidence="1" id="KW-0596">Phosphopantetheine</keyword>
<dbReference type="SUPFAM" id="SSF51735">
    <property type="entry name" value="NAD(P)-binding Rossmann-fold domains"/>
    <property type="match status" value="1"/>
</dbReference>
<dbReference type="Pfam" id="PF08659">
    <property type="entry name" value="KR"/>
    <property type="match status" value="1"/>
</dbReference>
<dbReference type="InterPro" id="IPR020806">
    <property type="entry name" value="PKS_PP-bd"/>
</dbReference>
<comment type="caution">
    <text evidence="4">The sequence shown here is derived from an EMBL/GenBank/DDBJ whole genome shotgun (WGS) entry which is preliminary data.</text>
</comment>
<proteinExistence type="predicted"/>
<feature type="domain" description="Carrier" evidence="3">
    <location>
        <begin position="288"/>
        <end position="365"/>
    </location>
</feature>
<dbReference type="InterPro" id="IPR013968">
    <property type="entry name" value="PKS_KR"/>
</dbReference>
<organism evidence="4 5">
    <name type="scientific">Sclerotinia nivalis</name>
    <dbReference type="NCBI Taxonomy" id="352851"/>
    <lineage>
        <taxon>Eukaryota</taxon>
        <taxon>Fungi</taxon>
        <taxon>Dikarya</taxon>
        <taxon>Ascomycota</taxon>
        <taxon>Pezizomycotina</taxon>
        <taxon>Leotiomycetes</taxon>
        <taxon>Helotiales</taxon>
        <taxon>Sclerotiniaceae</taxon>
        <taxon>Sclerotinia</taxon>
    </lineage>
</organism>
<dbReference type="GO" id="GO:0044550">
    <property type="term" value="P:secondary metabolite biosynthetic process"/>
    <property type="evidence" value="ECO:0007669"/>
    <property type="project" value="TreeGrafter"/>
</dbReference>
<dbReference type="PANTHER" id="PTHR43775">
    <property type="entry name" value="FATTY ACID SYNTHASE"/>
    <property type="match status" value="1"/>
</dbReference>
<dbReference type="Gene3D" id="3.40.50.720">
    <property type="entry name" value="NAD(P)-binding Rossmann-like Domain"/>
    <property type="match status" value="1"/>
</dbReference>
<dbReference type="PANTHER" id="PTHR43775:SF29">
    <property type="entry name" value="ASPERFURANONE POLYKETIDE SYNTHASE AFOG-RELATED"/>
    <property type="match status" value="1"/>
</dbReference>
<dbReference type="Pfam" id="PF23297">
    <property type="entry name" value="ACP_SdgA_C"/>
    <property type="match status" value="1"/>
</dbReference>
<dbReference type="InterPro" id="IPR009081">
    <property type="entry name" value="PP-bd_ACP"/>
</dbReference>
<evidence type="ECO:0000256" key="2">
    <source>
        <dbReference type="ARBA" id="ARBA00022553"/>
    </source>
</evidence>
<dbReference type="InterPro" id="IPR057326">
    <property type="entry name" value="KR_dom"/>
</dbReference>
<keyword evidence="2" id="KW-0597">Phosphoprotein</keyword>
<keyword evidence="5" id="KW-1185">Reference proteome</keyword>
<dbReference type="InterPro" id="IPR036736">
    <property type="entry name" value="ACP-like_sf"/>
</dbReference>
<dbReference type="SUPFAM" id="SSF47336">
    <property type="entry name" value="ACP-like"/>
    <property type="match status" value="1"/>
</dbReference>
<protein>
    <recommendedName>
        <fullName evidence="3">Carrier domain-containing protein</fullName>
    </recommendedName>
</protein>
<dbReference type="InterPro" id="IPR050091">
    <property type="entry name" value="PKS_NRPS_Biosynth_Enz"/>
</dbReference>
<evidence type="ECO:0000313" key="4">
    <source>
        <dbReference type="EMBL" id="KAJ8071240.1"/>
    </source>
</evidence>
<accession>A0A9X0AYB9</accession>
<dbReference type="AlphaFoldDB" id="A0A9X0AYB9"/>
<name>A0A9X0AYB9_9HELO</name>
<dbReference type="InterPro" id="IPR036291">
    <property type="entry name" value="NAD(P)-bd_dom_sf"/>
</dbReference>